<organism evidence="1">
    <name type="scientific">bioreactor metagenome</name>
    <dbReference type="NCBI Taxonomy" id="1076179"/>
    <lineage>
        <taxon>unclassified sequences</taxon>
        <taxon>metagenomes</taxon>
        <taxon>ecological metagenomes</taxon>
    </lineage>
</organism>
<evidence type="ECO:0000313" key="1">
    <source>
        <dbReference type="EMBL" id="MPM15083.1"/>
    </source>
</evidence>
<dbReference type="AlphaFoldDB" id="A0A644XLH9"/>
<gene>
    <name evidence="1" type="ORF">SDC9_61449</name>
</gene>
<accession>A0A644XLH9</accession>
<sequence>MPGRGIEHPAQNVGIQGFRLFHKAHKRCETPKENVVAFGVQYVGFICHKVCQPGCYKGIIIQEVCKKVHHFHNVRIFCRNGVAHKHPQGLFNINVAQLFPVGVPQPKLLVKSKQAGGEILFCVVFTFIRLASHVQNERVFTVAVFIKKLIGIIEQNALCINFFGSANAGLTLFFCRKHKLCFLCLGEFFQAGSFKQHFGPFFQGFFFSCLHSKPFGHGLPKRGGIFKGKAPTHQCLAPA</sequence>
<reference evidence="1" key="1">
    <citation type="submission" date="2019-08" db="EMBL/GenBank/DDBJ databases">
        <authorList>
            <person name="Kucharzyk K."/>
            <person name="Murdoch R.W."/>
            <person name="Higgins S."/>
            <person name="Loffler F."/>
        </authorList>
    </citation>
    <scope>NUCLEOTIDE SEQUENCE</scope>
</reference>
<proteinExistence type="predicted"/>
<dbReference type="EMBL" id="VSSQ01002383">
    <property type="protein sequence ID" value="MPM15083.1"/>
    <property type="molecule type" value="Genomic_DNA"/>
</dbReference>
<protein>
    <submittedName>
        <fullName evidence="1">Uncharacterized protein</fullName>
    </submittedName>
</protein>
<comment type="caution">
    <text evidence="1">The sequence shown here is derived from an EMBL/GenBank/DDBJ whole genome shotgun (WGS) entry which is preliminary data.</text>
</comment>
<name>A0A644XLH9_9ZZZZ</name>